<sequence length="54" mass="6473">MIKAEVVFDGESIFVNGRTIKIDHLDWLYHVYELENHVDMFHSLEQAIEYCMEN</sequence>
<dbReference type="OrthoDB" id="24537at10239"/>
<gene>
    <name evidence="1" type="ORF">BPABA14_00790</name>
</gene>
<dbReference type="GeneID" id="20283768"/>
<reference evidence="1 2" key="1">
    <citation type="submission" date="2014-05" db="EMBL/GenBank/DDBJ databases">
        <title>Complete Genome Sequence of the Acinetobacter phage YMC/13/01/C62.</title>
        <authorList>
            <person name="Jeon J."/>
            <person name="Yong D."/>
            <person name="Lee K."/>
        </authorList>
    </citation>
    <scope>NUCLEOTIDE SEQUENCE [LARGE SCALE GENOMIC DNA]</scope>
</reference>
<evidence type="ECO:0000313" key="1">
    <source>
        <dbReference type="EMBL" id="AID17993.1"/>
    </source>
</evidence>
<dbReference type="RefSeq" id="YP_009055500.1">
    <property type="nucleotide sequence ID" value="NC_024785.1"/>
</dbReference>
<dbReference type="Proteomes" id="UP000027393">
    <property type="component" value="Segment"/>
</dbReference>
<name>A0A068CCQ3_9CAUD</name>
<dbReference type="KEGG" id="vg:20283768"/>
<accession>A0A068CCQ3</accession>
<organism evidence="1 2">
    <name type="scientific">Acinetobacter phage YMC-13-01-C62</name>
    <dbReference type="NCBI Taxonomy" id="1505225"/>
    <lineage>
        <taxon>Viruses</taxon>
        <taxon>Duplodnaviria</taxon>
        <taxon>Heunggongvirae</taxon>
        <taxon>Uroviricota</taxon>
        <taxon>Caudoviricetes</taxon>
        <taxon>Obolenskvirus</taxon>
        <taxon>Obolenskvirus AbC62</taxon>
    </lineage>
</organism>
<dbReference type="EMBL" id="KJ817802">
    <property type="protein sequence ID" value="AID17993.1"/>
    <property type="molecule type" value="Genomic_DNA"/>
</dbReference>
<keyword evidence="2" id="KW-1185">Reference proteome</keyword>
<evidence type="ECO:0000313" key="2">
    <source>
        <dbReference type="Proteomes" id="UP000027393"/>
    </source>
</evidence>
<protein>
    <submittedName>
        <fullName evidence="1">Uncharacterized protein</fullName>
    </submittedName>
</protein>
<proteinExistence type="predicted"/>